<dbReference type="EC" id="3.6.1.31" evidence="7"/>
<dbReference type="PATRIC" id="fig|1142394.8.peg.3104"/>
<dbReference type="GO" id="GO:0000105">
    <property type="term" value="P:L-histidine biosynthetic process"/>
    <property type="evidence" value="ECO:0007669"/>
    <property type="project" value="UniProtKB-UniPathway"/>
</dbReference>
<keyword evidence="10" id="KW-0028">Amino-acid biosynthesis</keyword>
<protein>
    <recommendedName>
        <fullName evidence="9">Histidine biosynthesis bifunctional protein HisIE</fullName>
        <ecNumber evidence="8">3.5.4.19</ecNumber>
        <ecNumber evidence="7">3.6.1.31</ecNumber>
    </recommendedName>
</protein>
<dbReference type="HOGENOM" id="CLU_048577_5_0_0"/>
<evidence type="ECO:0000256" key="6">
    <source>
        <dbReference type="ARBA" id="ARBA00008299"/>
    </source>
</evidence>
<dbReference type="Proteomes" id="UP000007881">
    <property type="component" value="Chromosome"/>
</dbReference>
<feature type="domain" description="Phosphoribosyl-AMP cyclohydrolase" evidence="13">
    <location>
        <begin position="49"/>
        <end position="132"/>
    </location>
</feature>
<evidence type="ECO:0000256" key="4">
    <source>
        <dbReference type="ARBA" id="ARBA00005204"/>
    </source>
</evidence>
<dbReference type="PANTHER" id="PTHR42945">
    <property type="entry name" value="HISTIDINE BIOSYNTHESIS BIFUNCTIONAL PROTEIN"/>
    <property type="match status" value="1"/>
</dbReference>
<dbReference type="EC" id="3.5.4.19" evidence="8"/>
<evidence type="ECO:0000256" key="3">
    <source>
        <dbReference type="ARBA" id="ARBA00005169"/>
    </source>
</evidence>
<evidence type="ECO:0000256" key="2">
    <source>
        <dbReference type="ARBA" id="ARBA00001460"/>
    </source>
</evidence>
<reference evidence="14 15" key="1">
    <citation type="submission" date="2012-02" db="EMBL/GenBank/DDBJ databases">
        <title>Complete genome sequence of Phycisphaera mikurensis NBRC 102666.</title>
        <authorList>
            <person name="Ankai A."/>
            <person name="Hosoyama A."/>
            <person name="Terui Y."/>
            <person name="Sekine M."/>
            <person name="Fukai R."/>
            <person name="Kato Y."/>
            <person name="Nakamura S."/>
            <person name="Yamada-Narita S."/>
            <person name="Kawakoshi A."/>
            <person name="Fukunaga Y."/>
            <person name="Yamazaki S."/>
            <person name="Fujita N."/>
        </authorList>
    </citation>
    <scope>NUCLEOTIDE SEQUENCE [LARGE SCALE GENOMIC DNA]</scope>
    <source>
        <strain evidence="15">NBRC 102666 / KCTC 22515 / FYK2301M01</strain>
    </source>
</reference>
<evidence type="ECO:0000256" key="10">
    <source>
        <dbReference type="ARBA" id="ARBA00022605"/>
    </source>
</evidence>
<evidence type="ECO:0000259" key="13">
    <source>
        <dbReference type="Pfam" id="PF01502"/>
    </source>
</evidence>
<dbReference type="Pfam" id="PF01502">
    <property type="entry name" value="PRA-CH"/>
    <property type="match status" value="1"/>
</dbReference>
<dbReference type="GO" id="GO:0004636">
    <property type="term" value="F:phosphoribosyl-ATP diphosphatase activity"/>
    <property type="evidence" value="ECO:0007669"/>
    <property type="project" value="UniProtKB-EC"/>
</dbReference>
<sequence length="157" mass="16997">MPAPPPKSFPEPPAEKKALELGHAFTPRFDREGLIPCVTQHADTGEVLMFAFMNAESLRATIDTGFVHYWSRSRAKLWRKGESSGMSQAVVELRTDCDQDVVLARVRIGAATADGAGGVAASCHVGFPGCFYRAVEGEGLKIVEQRVFDPEKVYGGA</sequence>
<keyword evidence="12" id="KW-0368">Histidine biosynthesis</keyword>
<evidence type="ECO:0000256" key="8">
    <source>
        <dbReference type="ARBA" id="ARBA00012721"/>
    </source>
</evidence>
<comment type="pathway">
    <text evidence="3">Amino-acid biosynthesis; L-histidine biosynthesis; L-histidine from 5-phospho-alpha-D-ribose 1-diphosphate: step 3/9.</text>
</comment>
<name>I0IIR8_PHYMF</name>
<gene>
    <name evidence="14" type="primary">hisI</name>
    <name evidence="14" type="ordered locus">PSMK_29970</name>
</gene>
<dbReference type="GO" id="GO:0004635">
    <property type="term" value="F:phosphoribosyl-AMP cyclohydrolase activity"/>
    <property type="evidence" value="ECO:0007669"/>
    <property type="project" value="UniProtKB-EC"/>
</dbReference>
<dbReference type="SUPFAM" id="SSF141734">
    <property type="entry name" value="HisI-like"/>
    <property type="match status" value="1"/>
</dbReference>
<keyword evidence="15" id="KW-1185">Reference proteome</keyword>
<dbReference type="eggNOG" id="COG0139">
    <property type="taxonomic scope" value="Bacteria"/>
</dbReference>
<keyword evidence="11 14" id="KW-0378">Hydrolase</keyword>
<dbReference type="UniPathway" id="UPA00031">
    <property type="reaction ID" value="UER00008"/>
</dbReference>
<evidence type="ECO:0000256" key="7">
    <source>
        <dbReference type="ARBA" id="ARBA00012414"/>
    </source>
</evidence>
<dbReference type="PANTHER" id="PTHR42945:SF1">
    <property type="entry name" value="HISTIDINE BIOSYNTHESIS BIFUNCTIONAL PROTEIN HIS7"/>
    <property type="match status" value="1"/>
</dbReference>
<evidence type="ECO:0000256" key="12">
    <source>
        <dbReference type="ARBA" id="ARBA00023102"/>
    </source>
</evidence>
<dbReference type="RefSeq" id="WP_014438364.1">
    <property type="nucleotide sequence ID" value="NC_017080.1"/>
</dbReference>
<comment type="similarity">
    <text evidence="6">In the N-terminal section; belongs to the PRA-CH family.</text>
</comment>
<comment type="similarity">
    <text evidence="5">In the C-terminal section; belongs to the PRA-PH family.</text>
</comment>
<evidence type="ECO:0000313" key="14">
    <source>
        <dbReference type="EMBL" id="BAM05156.1"/>
    </source>
</evidence>
<evidence type="ECO:0000256" key="11">
    <source>
        <dbReference type="ARBA" id="ARBA00022801"/>
    </source>
</evidence>
<dbReference type="AlphaFoldDB" id="I0IIR8"/>
<dbReference type="InterPro" id="IPR002496">
    <property type="entry name" value="PRib_AMP_CycHydrolase_dom"/>
</dbReference>
<evidence type="ECO:0000256" key="1">
    <source>
        <dbReference type="ARBA" id="ARBA00000024"/>
    </source>
</evidence>
<proteinExistence type="inferred from homology"/>
<dbReference type="InterPro" id="IPR038019">
    <property type="entry name" value="PRib_AMP_CycHydrolase_sf"/>
</dbReference>
<comment type="catalytic activity">
    <reaction evidence="1">
        <text>1-(5-phospho-beta-D-ribosyl)-5'-AMP + H2O = 1-(5-phospho-beta-D-ribosyl)-5-[(5-phospho-beta-D-ribosylamino)methylideneamino]imidazole-4-carboxamide</text>
        <dbReference type="Rhea" id="RHEA:20049"/>
        <dbReference type="ChEBI" id="CHEBI:15377"/>
        <dbReference type="ChEBI" id="CHEBI:58435"/>
        <dbReference type="ChEBI" id="CHEBI:59457"/>
        <dbReference type="EC" id="3.5.4.19"/>
    </reaction>
</comment>
<comment type="catalytic activity">
    <reaction evidence="2">
        <text>1-(5-phospho-beta-D-ribosyl)-ATP + H2O = 1-(5-phospho-beta-D-ribosyl)-5'-AMP + diphosphate + H(+)</text>
        <dbReference type="Rhea" id="RHEA:22828"/>
        <dbReference type="ChEBI" id="CHEBI:15377"/>
        <dbReference type="ChEBI" id="CHEBI:15378"/>
        <dbReference type="ChEBI" id="CHEBI:33019"/>
        <dbReference type="ChEBI" id="CHEBI:59457"/>
        <dbReference type="ChEBI" id="CHEBI:73183"/>
        <dbReference type="EC" id="3.6.1.31"/>
    </reaction>
</comment>
<dbReference type="STRING" id="1142394.PSMK_29970"/>
<comment type="pathway">
    <text evidence="4">Amino-acid biosynthesis; L-histidine biosynthesis; L-histidine from 5-phospho-alpha-D-ribose 1-diphosphate: step 2/9.</text>
</comment>
<dbReference type="EMBL" id="AP012338">
    <property type="protein sequence ID" value="BAM05156.1"/>
    <property type="molecule type" value="Genomic_DNA"/>
</dbReference>
<accession>I0IIR8</accession>
<dbReference type="NCBIfam" id="NF000768">
    <property type="entry name" value="PRK00051.1"/>
    <property type="match status" value="1"/>
</dbReference>
<evidence type="ECO:0000313" key="15">
    <source>
        <dbReference type="Proteomes" id="UP000007881"/>
    </source>
</evidence>
<dbReference type="FunFam" id="3.10.20.810:FF:000001">
    <property type="entry name" value="Histidine biosynthesis bifunctional protein HisIE"/>
    <property type="match status" value="1"/>
</dbReference>
<dbReference type="Gene3D" id="3.10.20.810">
    <property type="entry name" value="Phosphoribosyl-AMP cyclohydrolase"/>
    <property type="match status" value="1"/>
</dbReference>
<evidence type="ECO:0000256" key="5">
    <source>
        <dbReference type="ARBA" id="ARBA00007731"/>
    </source>
</evidence>
<evidence type="ECO:0000256" key="9">
    <source>
        <dbReference type="ARBA" id="ARBA00017720"/>
    </source>
</evidence>
<dbReference type="OrthoDB" id="9795769at2"/>
<organism evidence="14 15">
    <name type="scientific">Phycisphaera mikurensis (strain NBRC 102666 / KCTC 22515 / FYK2301M01)</name>
    <dbReference type="NCBI Taxonomy" id="1142394"/>
    <lineage>
        <taxon>Bacteria</taxon>
        <taxon>Pseudomonadati</taxon>
        <taxon>Planctomycetota</taxon>
        <taxon>Phycisphaerae</taxon>
        <taxon>Phycisphaerales</taxon>
        <taxon>Phycisphaeraceae</taxon>
        <taxon>Phycisphaera</taxon>
    </lineage>
</organism>
<dbReference type="KEGG" id="phm:PSMK_29970"/>